<dbReference type="Pfam" id="PF00501">
    <property type="entry name" value="AMP-binding"/>
    <property type="match status" value="1"/>
</dbReference>
<dbReference type="Pfam" id="PF23562">
    <property type="entry name" value="AMP-binding_C_3"/>
    <property type="match status" value="1"/>
</dbReference>
<proteinExistence type="predicted"/>
<keyword evidence="3" id="KW-1185">Reference proteome</keyword>
<dbReference type="InterPro" id="IPR042099">
    <property type="entry name" value="ANL_N_sf"/>
</dbReference>
<organism evidence="2 3">
    <name type="scientific">Palleronia marisminoris</name>
    <dbReference type="NCBI Taxonomy" id="315423"/>
    <lineage>
        <taxon>Bacteria</taxon>
        <taxon>Pseudomonadati</taxon>
        <taxon>Pseudomonadota</taxon>
        <taxon>Alphaproteobacteria</taxon>
        <taxon>Rhodobacterales</taxon>
        <taxon>Roseobacteraceae</taxon>
        <taxon>Palleronia</taxon>
    </lineage>
</organism>
<accession>A0A1Y5TKM9</accession>
<dbReference type="EC" id="6.2.1.3" evidence="2"/>
<dbReference type="PANTHER" id="PTHR24096">
    <property type="entry name" value="LONG-CHAIN-FATTY-ACID--COA LIGASE"/>
    <property type="match status" value="1"/>
</dbReference>
<dbReference type="CDD" id="cd05921">
    <property type="entry name" value="FCS"/>
    <property type="match status" value="1"/>
</dbReference>
<evidence type="ECO:0000313" key="2">
    <source>
        <dbReference type="EMBL" id="SLN66187.1"/>
    </source>
</evidence>
<evidence type="ECO:0000259" key="1">
    <source>
        <dbReference type="Pfam" id="PF00501"/>
    </source>
</evidence>
<gene>
    <name evidence="2" type="primary">lcfB_4</name>
    <name evidence="2" type="ORF">PAM7066_03319</name>
</gene>
<dbReference type="PANTHER" id="PTHR24096:SF420">
    <property type="entry name" value="LONG-CHAIN-FATTY-ACID--COA LIGASE-RELATED"/>
    <property type="match status" value="1"/>
</dbReference>
<dbReference type="GO" id="GO:0004467">
    <property type="term" value="F:long-chain fatty acid-CoA ligase activity"/>
    <property type="evidence" value="ECO:0007669"/>
    <property type="project" value="UniProtKB-EC"/>
</dbReference>
<name>A0A1Y5TKM9_9RHOB</name>
<protein>
    <submittedName>
        <fullName evidence="2">Long-chain-fatty-acid--CoA ligase</fullName>
        <ecNumber evidence="2">6.2.1.3</ecNumber>
    </submittedName>
</protein>
<dbReference type="Gene3D" id="3.40.50.12780">
    <property type="entry name" value="N-terminal domain of ligase-like"/>
    <property type="match status" value="1"/>
</dbReference>
<dbReference type="InterPro" id="IPR000873">
    <property type="entry name" value="AMP-dep_synth/lig_dom"/>
</dbReference>
<dbReference type="RefSeq" id="WP_085855283.1">
    <property type="nucleotide sequence ID" value="NZ_FOPF01000013.1"/>
</dbReference>
<dbReference type="PROSITE" id="PS00455">
    <property type="entry name" value="AMP_BINDING"/>
    <property type="match status" value="1"/>
</dbReference>
<dbReference type="STRING" id="315423.SAMN04488020_1133"/>
<dbReference type="OrthoDB" id="9803968at2"/>
<feature type="domain" description="AMP-dependent synthetase/ligase" evidence="1">
    <location>
        <begin position="46"/>
        <end position="425"/>
    </location>
</feature>
<evidence type="ECO:0000313" key="3">
    <source>
        <dbReference type="Proteomes" id="UP000193870"/>
    </source>
</evidence>
<dbReference type="AlphaFoldDB" id="A0A1Y5TKM9"/>
<sequence length="613" mass="67001">MNDTELRDVRVWTPDLEWEEREDGSWLIWRRDSLGDYPDRLTDKIDHWADHAPDRTWMAERDGDGWRRVSYVEMRDTVRRLAAWLLRANLSADRPLAILSGNSIEHALIALAGQYVGIPTAAVSPAYSLIASDFGKLSSIAEQITPGAVFVDDAQAYAPAIEAAIAPEVTVIALNGTLPDRETHAWADLCTTDPGADVDRAHEAVGPDTVLKFLFTSGTTGSPKAVIQTNRMLCANQAMVLDCYAYMADTPPILVDWAPWNHTASGNKAFNVVLWNGGTYYIDAGKPSPQAIGETVRNLREISPTWYFNVPAGFEALVHQMERDTALRESFFRDLKLIMYAGAGMAAHTWRRLEELAVETVGHRILMTTGLGSTETAPFALYCTDPQEGPGNVGIPAAGVTLKLVPHGDKFEARLKGPNITPGYWRAPDLTAQAFDEDGFYKLGDALRFAEAGNPAAGFFFDGRIAENFKLRTGTWVAVGPLRAQLIDQMGGLVKDAVIVGEDQESLAALLIPNLDAMHDMAPEADRAALPRNPKVVAALRQRLAEHVAQSTGSATRVTRAMVLTEPLSLERGEVTDKGSVNQRAVLSHRADLATAVYEDREDVMTPAEGVQA</sequence>
<keyword evidence="2" id="KW-0436">Ligase</keyword>
<dbReference type="EMBL" id="FWFV01000012">
    <property type="protein sequence ID" value="SLN66187.1"/>
    <property type="molecule type" value="Genomic_DNA"/>
</dbReference>
<dbReference type="SUPFAM" id="SSF56801">
    <property type="entry name" value="Acetyl-CoA synthetase-like"/>
    <property type="match status" value="1"/>
</dbReference>
<dbReference type="Proteomes" id="UP000193870">
    <property type="component" value="Unassembled WGS sequence"/>
</dbReference>
<reference evidence="2 3" key="1">
    <citation type="submission" date="2017-03" db="EMBL/GenBank/DDBJ databases">
        <authorList>
            <person name="Afonso C.L."/>
            <person name="Miller P.J."/>
            <person name="Scott M.A."/>
            <person name="Spackman E."/>
            <person name="Goraichik I."/>
            <person name="Dimitrov K.M."/>
            <person name="Suarez D.L."/>
            <person name="Swayne D.E."/>
        </authorList>
    </citation>
    <scope>NUCLEOTIDE SEQUENCE [LARGE SCALE GENOMIC DNA]</scope>
    <source>
        <strain evidence="2 3">CECT 7066</strain>
    </source>
</reference>
<dbReference type="InterPro" id="IPR020845">
    <property type="entry name" value="AMP-binding_CS"/>
</dbReference>